<name>A0A6V7PF38_ANACO</name>
<gene>
    <name evidence="2" type="ORF">CB5_LOCUS12712</name>
</gene>
<evidence type="ECO:0000256" key="1">
    <source>
        <dbReference type="SAM" id="MobiDB-lite"/>
    </source>
</evidence>
<dbReference type="AlphaFoldDB" id="A0A6V7PF38"/>
<feature type="compositionally biased region" description="Gly residues" evidence="1">
    <location>
        <begin position="612"/>
        <end position="629"/>
    </location>
</feature>
<organism evidence="2">
    <name type="scientific">Ananas comosus var. bracteatus</name>
    <name type="common">red pineapple</name>
    <dbReference type="NCBI Taxonomy" id="296719"/>
    <lineage>
        <taxon>Eukaryota</taxon>
        <taxon>Viridiplantae</taxon>
        <taxon>Streptophyta</taxon>
        <taxon>Embryophyta</taxon>
        <taxon>Tracheophyta</taxon>
        <taxon>Spermatophyta</taxon>
        <taxon>Magnoliopsida</taxon>
        <taxon>Liliopsida</taxon>
        <taxon>Poales</taxon>
        <taxon>Bromeliaceae</taxon>
        <taxon>Bromelioideae</taxon>
        <taxon>Ananas</taxon>
    </lineage>
</organism>
<feature type="region of interest" description="Disordered" evidence="1">
    <location>
        <begin position="206"/>
        <end position="249"/>
    </location>
</feature>
<feature type="compositionally biased region" description="Basic and acidic residues" evidence="1">
    <location>
        <begin position="584"/>
        <end position="604"/>
    </location>
</feature>
<reference evidence="2" key="1">
    <citation type="submission" date="2020-07" db="EMBL/GenBank/DDBJ databases">
        <authorList>
            <person name="Lin J."/>
        </authorList>
    </citation>
    <scope>NUCLEOTIDE SEQUENCE</scope>
</reference>
<proteinExistence type="predicted"/>
<sequence length="763" mass="82991">MSVYRAMHARPSYLSAFVSLTDDFYTRQNHCRNAILVDVLPPKTLGHFPQETIANKLASHFGGFPTDFHVAKYNERDFVIFLPEWVPSEQLLGREILSLDELRLQCYLWSPWSGARRAQLTYNVWIRLVSLPYECWSSRTVAALVGGFGRFIRADDFSAHMVDLTGYRCLISVNYLSDIPENLEITVGDLSRSVLIQLERWGRRDFVAPGNPPNERTDQHEPQQSGAEDQRRSGGSVRGRRSSAGGFSSSDAFWNSSEIWDRHRATSPPGGPTRLKTSSASDVLYERHDGKKITVAPAIVGKKLGFSPAIIGRTGRSSGSIRLKTSSASDVLYERHDGKKLTVVPAIVGKKLRRRPTLQVTYGNILPLVGLLTYQGVIESPGAWPWKSHPERLAEGGYCIYFSTWEKRRNIYSLILLSSSSSRPGILICKQWAFPCCLSEADRVGATQVSRVPGRTGGKWLNGSCLGPATGSLQGPINCNLNVAAVWGPFGTKVHLGHPGAFKIMVPPCARKLLGPTLYLLGPFGGPKLQGTTLVFQAPTGDLKWHDVRFYFLAPTGTLKFQGLIEGGESPGLFETAVGAPTSDRPRDRGPQPPHQMDRGDGSKSSEMIGGVSSGPGLTGLDQQGGGVGAAHRVGGDGNGLVHAGGGDGPDYTTTSVGASIESTGDDQLTPSKAPHLVGEDGFAMGEQKGPTRSSVRLISSAKVPVLERAKRRKTFLPEGEINSSRTLARKWNNKKVALKSARCGVKLTENEANELHKFLLLG</sequence>
<feature type="region of interest" description="Disordered" evidence="1">
    <location>
        <begin position="572"/>
        <end position="631"/>
    </location>
</feature>
<protein>
    <submittedName>
        <fullName evidence="2">Uncharacterized protein</fullName>
    </submittedName>
</protein>
<accession>A0A6V7PF38</accession>
<evidence type="ECO:0000313" key="2">
    <source>
        <dbReference type="EMBL" id="CAD1829501.1"/>
    </source>
</evidence>
<dbReference type="EMBL" id="LR862147">
    <property type="protein sequence ID" value="CAD1829501.1"/>
    <property type="molecule type" value="Genomic_DNA"/>
</dbReference>